<proteinExistence type="predicted"/>
<evidence type="ECO:0000313" key="2">
    <source>
        <dbReference type="EMBL" id="RMU62506.1"/>
    </source>
</evidence>
<dbReference type="AlphaFoldDB" id="A0A2K4W4R1"/>
<sequence length="188" mass="20537">MLGSGCSGKLVGKRRWPPHPPTSSISAVSARKSTCSRYFKKPLRRRQFRAAVVEIGTWPSRATTTKPRCRKNMTTYARQSLSVVASILLSACGGDGAHDLSPQDQMTREAMCVAASERFALYEDAKKHFVHGVDAASEYFRSSGKAAQFPKMINVARSSLVSKPNEFVATVISTMCNGQVTVGQVEDF</sequence>
<feature type="region of interest" description="Disordered" evidence="1">
    <location>
        <begin position="1"/>
        <end position="28"/>
    </location>
</feature>
<name>A0A2K4W4R1_PSESX</name>
<evidence type="ECO:0000256" key="1">
    <source>
        <dbReference type="SAM" id="MobiDB-lite"/>
    </source>
</evidence>
<dbReference type="Proteomes" id="UP000280395">
    <property type="component" value="Unassembled WGS sequence"/>
</dbReference>
<evidence type="ECO:0000313" key="3">
    <source>
        <dbReference type="Proteomes" id="UP000280395"/>
    </source>
</evidence>
<organism evidence="2 3">
    <name type="scientific">Pseudomonas syringae pv. avii</name>
    <dbReference type="NCBI Taxonomy" id="663959"/>
    <lineage>
        <taxon>Bacteria</taxon>
        <taxon>Pseudomonadati</taxon>
        <taxon>Pseudomonadota</taxon>
        <taxon>Gammaproteobacteria</taxon>
        <taxon>Pseudomonadales</taxon>
        <taxon>Pseudomonadaceae</taxon>
        <taxon>Pseudomonas</taxon>
        <taxon>Pseudomonas syringae</taxon>
    </lineage>
</organism>
<comment type="caution">
    <text evidence="2">The sequence shown here is derived from an EMBL/GenBank/DDBJ whole genome shotgun (WGS) entry which is preliminary data.</text>
</comment>
<dbReference type="EMBL" id="RBUA01000334">
    <property type="protein sequence ID" value="RMU62506.1"/>
    <property type="molecule type" value="Genomic_DNA"/>
</dbReference>
<protein>
    <submittedName>
        <fullName evidence="2">Uncharacterized protein</fullName>
    </submittedName>
</protein>
<gene>
    <name evidence="2" type="ORF">ALP29_03439</name>
</gene>
<accession>A0A2K4W4R1</accession>
<reference evidence="2 3" key="1">
    <citation type="submission" date="2018-08" db="EMBL/GenBank/DDBJ databases">
        <title>Recombination of ecologically and evolutionarily significant loci maintains genetic cohesion in the Pseudomonas syringae species complex.</title>
        <authorList>
            <person name="Dillon M."/>
            <person name="Thakur S."/>
            <person name="Almeida R.N.D."/>
            <person name="Weir B.S."/>
            <person name="Guttman D.S."/>
        </authorList>
    </citation>
    <scope>NUCLEOTIDE SEQUENCE [LARGE SCALE GENOMIC DNA]</scope>
    <source>
        <strain evidence="2 3">ICMP 14479</strain>
    </source>
</reference>